<protein>
    <submittedName>
        <fullName evidence="5">Amino acid/amide ABC transporter substrate-binding protein, HAAT family (TC 3.A.1.4.-)</fullName>
    </submittedName>
</protein>
<keyword evidence="2 3" id="KW-0732">Signal</keyword>
<dbReference type="InterPro" id="IPR051010">
    <property type="entry name" value="BCAA_transport"/>
</dbReference>
<feature type="domain" description="Leucine-binding protein" evidence="4">
    <location>
        <begin position="25"/>
        <end position="358"/>
    </location>
</feature>
<dbReference type="PANTHER" id="PTHR30483">
    <property type="entry name" value="LEUCINE-SPECIFIC-BINDING PROTEIN"/>
    <property type="match status" value="1"/>
</dbReference>
<name>A0A1T4VZF7_9GAMM</name>
<dbReference type="InterPro" id="IPR028082">
    <property type="entry name" value="Peripla_BP_I"/>
</dbReference>
<dbReference type="Pfam" id="PF13458">
    <property type="entry name" value="Peripla_BP_6"/>
    <property type="match status" value="1"/>
</dbReference>
<dbReference type="Gene3D" id="3.40.50.2300">
    <property type="match status" value="2"/>
</dbReference>
<proteinExistence type="inferred from homology"/>
<feature type="signal peptide" evidence="3">
    <location>
        <begin position="1"/>
        <end position="20"/>
    </location>
</feature>
<keyword evidence="6" id="KW-1185">Reference proteome</keyword>
<dbReference type="OrthoDB" id="9147078at2"/>
<accession>A0A1T4VZF7</accession>
<evidence type="ECO:0000256" key="1">
    <source>
        <dbReference type="ARBA" id="ARBA00010062"/>
    </source>
</evidence>
<dbReference type="InterPro" id="IPR028081">
    <property type="entry name" value="Leu-bd"/>
</dbReference>
<feature type="chain" id="PRO_5012843418" evidence="3">
    <location>
        <begin position="21"/>
        <end position="381"/>
    </location>
</feature>
<organism evidence="5 6">
    <name type="scientific">Thiothrix eikelboomii</name>
    <dbReference type="NCBI Taxonomy" id="92487"/>
    <lineage>
        <taxon>Bacteria</taxon>
        <taxon>Pseudomonadati</taxon>
        <taxon>Pseudomonadota</taxon>
        <taxon>Gammaproteobacteria</taxon>
        <taxon>Thiotrichales</taxon>
        <taxon>Thiotrichaceae</taxon>
        <taxon>Thiothrix</taxon>
    </lineage>
</organism>
<dbReference type="SUPFAM" id="SSF53822">
    <property type="entry name" value="Periplasmic binding protein-like I"/>
    <property type="match status" value="1"/>
</dbReference>
<evidence type="ECO:0000259" key="4">
    <source>
        <dbReference type="Pfam" id="PF13458"/>
    </source>
</evidence>
<dbReference type="STRING" id="92487.SAMN02745130_00703"/>
<dbReference type="Proteomes" id="UP000190460">
    <property type="component" value="Unassembled WGS sequence"/>
</dbReference>
<evidence type="ECO:0000256" key="2">
    <source>
        <dbReference type="ARBA" id="ARBA00022729"/>
    </source>
</evidence>
<evidence type="ECO:0000313" key="6">
    <source>
        <dbReference type="Proteomes" id="UP000190460"/>
    </source>
</evidence>
<gene>
    <name evidence="5" type="ORF">SAMN02745130_00703</name>
</gene>
<dbReference type="CDD" id="cd06333">
    <property type="entry name" value="PBP1_ABC_RPA1789-like"/>
    <property type="match status" value="1"/>
</dbReference>
<reference evidence="6" key="1">
    <citation type="submission" date="2017-02" db="EMBL/GenBank/DDBJ databases">
        <authorList>
            <person name="Varghese N."/>
            <person name="Submissions S."/>
        </authorList>
    </citation>
    <scope>NUCLEOTIDE SEQUENCE [LARGE SCALE GENOMIC DNA]</scope>
    <source>
        <strain evidence="6">ATCC 49788</strain>
    </source>
</reference>
<evidence type="ECO:0000256" key="3">
    <source>
        <dbReference type="SAM" id="SignalP"/>
    </source>
</evidence>
<dbReference type="EMBL" id="FUYB01000002">
    <property type="protein sequence ID" value="SKA70279.1"/>
    <property type="molecule type" value="Genomic_DNA"/>
</dbReference>
<dbReference type="PANTHER" id="PTHR30483:SF38">
    <property type="entry name" value="BLR7848 PROTEIN"/>
    <property type="match status" value="1"/>
</dbReference>
<sequence>MKLNPLALACAVGLALSAQAAMADINVGVSLSTTGPGAALGIPEKNALAMMPTEIAGEKINYIVLDDATDPTAATKNARKLTSEDKVDVLVGSSVTPTSLAVTEVAFETKTPQIALAPINLPADKNTWVFRTPQHNDVMASALAEHMKAKGIKTLGFIGFSDAYGEDWLTALKKPLEEAGIKLDPIERYNRTDTSVTGQILKLTSAKTDAVLVVGSGSPAALPQLGLIERGYKGQIYQTHAAASPAFMKVAQKAAENVIMPIGPVVVVDQIPDDHPSKKAGQELTKQYNEKYGEKSFTSFAGHANDAFRLLEAAVPTALKAGKPGTPEFRQGLRDALEATKDVVGVHGVYTMTPENHFGLDNRGRVLIQVQGGEFKLIQAQ</sequence>
<dbReference type="AlphaFoldDB" id="A0A1T4VZF7"/>
<comment type="similarity">
    <text evidence="1">Belongs to the leucine-binding protein family.</text>
</comment>
<evidence type="ECO:0000313" key="5">
    <source>
        <dbReference type="EMBL" id="SKA70279.1"/>
    </source>
</evidence>
<dbReference type="RefSeq" id="WP_078921180.1">
    <property type="nucleotide sequence ID" value="NZ_FUYB01000002.1"/>
</dbReference>